<dbReference type="PANTHER" id="PTHR11844:SF33">
    <property type="entry name" value="TISSUE INHIBITOR OF METALLOPROTEINASE"/>
    <property type="match status" value="1"/>
</dbReference>
<reference evidence="5 6" key="1">
    <citation type="submission" date="2013-12" db="EMBL/GenBank/DDBJ databases">
        <title>Draft genome of the parsitic nematode Ancylostoma duodenale.</title>
        <authorList>
            <person name="Mitreva M."/>
        </authorList>
    </citation>
    <scope>NUCLEOTIDE SEQUENCE [LARGE SCALE GENOMIC DNA]</scope>
    <source>
        <strain evidence="5 6">Zhejiang</strain>
    </source>
</reference>
<dbReference type="PROSITE" id="PS50189">
    <property type="entry name" value="NTR"/>
    <property type="match status" value="1"/>
</dbReference>
<dbReference type="GO" id="GO:0002020">
    <property type="term" value="F:protease binding"/>
    <property type="evidence" value="ECO:0007669"/>
    <property type="project" value="TreeGrafter"/>
</dbReference>
<evidence type="ECO:0000259" key="4">
    <source>
        <dbReference type="PROSITE" id="PS50189"/>
    </source>
</evidence>
<dbReference type="GO" id="GO:0008191">
    <property type="term" value="F:metalloendopeptidase inhibitor activity"/>
    <property type="evidence" value="ECO:0007669"/>
    <property type="project" value="InterPro"/>
</dbReference>
<dbReference type="Proteomes" id="UP000054047">
    <property type="component" value="Unassembled WGS sequence"/>
</dbReference>
<dbReference type="AlphaFoldDB" id="A0A0C2H2E0"/>
<dbReference type="GO" id="GO:0031012">
    <property type="term" value="C:extracellular matrix"/>
    <property type="evidence" value="ECO:0007669"/>
    <property type="project" value="TreeGrafter"/>
</dbReference>
<keyword evidence="3" id="KW-1015">Disulfide bond</keyword>
<dbReference type="GO" id="GO:0005615">
    <property type="term" value="C:extracellular space"/>
    <property type="evidence" value="ECO:0007669"/>
    <property type="project" value="TreeGrafter"/>
</dbReference>
<dbReference type="Gene3D" id="2.40.50.120">
    <property type="match status" value="1"/>
</dbReference>
<protein>
    <recommendedName>
        <fullName evidence="4">NTR domain-containing protein</fullName>
    </recommendedName>
</protein>
<accession>A0A0C2H2E0</accession>
<evidence type="ECO:0000256" key="3">
    <source>
        <dbReference type="ARBA" id="ARBA00023157"/>
    </source>
</evidence>
<dbReference type="InterPro" id="IPR001134">
    <property type="entry name" value="Netrin_domain"/>
</dbReference>
<evidence type="ECO:0000256" key="1">
    <source>
        <dbReference type="ARBA" id="ARBA00004613"/>
    </source>
</evidence>
<organism evidence="5 6">
    <name type="scientific">Ancylostoma duodenale</name>
    <dbReference type="NCBI Taxonomy" id="51022"/>
    <lineage>
        <taxon>Eukaryota</taxon>
        <taxon>Metazoa</taxon>
        <taxon>Ecdysozoa</taxon>
        <taxon>Nematoda</taxon>
        <taxon>Chromadorea</taxon>
        <taxon>Rhabditida</taxon>
        <taxon>Rhabditina</taxon>
        <taxon>Rhabditomorpha</taxon>
        <taxon>Strongyloidea</taxon>
        <taxon>Ancylostomatidae</taxon>
        <taxon>Ancylostomatinae</taxon>
        <taxon>Ancylostoma</taxon>
    </lineage>
</organism>
<dbReference type="Pfam" id="PF00965">
    <property type="entry name" value="TIMP"/>
    <property type="match status" value="1"/>
</dbReference>
<keyword evidence="6" id="KW-1185">Reference proteome</keyword>
<feature type="domain" description="NTR" evidence="4">
    <location>
        <begin position="62"/>
        <end position="192"/>
    </location>
</feature>
<dbReference type="OrthoDB" id="6041373at2759"/>
<dbReference type="GO" id="GO:0051045">
    <property type="term" value="P:negative regulation of membrane protein ectodomain proteolysis"/>
    <property type="evidence" value="ECO:0007669"/>
    <property type="project" value="TreeGrafter"/>
</dbReference>
<dbReference type="PANTHER" id="PTHR11844">
    <property type="entry name" value="METALLOPROTEASE INHIBITOR"/>
    <property type="match status" value="1"/>
</dbReference>
<evidence type="ECO:0000313" key="5">
    <source>
        <dbReference type="EMBL" id="KIH63596.1"/>
    </source>
</evidence>
<sequence>MGMLLFWVTKPKTGRESRIKDLINNEVQSPLLIHTAGCRVPTGPMISLVVFIACLTAANAKCSCKPFESLMEAFCQSDYALLATVKKINFVYGELPTNDTNTTDGGKWSYYIWHSGKTWKGPIVAASLLTTPNSEDACGVPGLSANVEYFLTGKLEGDEFTFTSCDFVMPSSDLAPQEYELLMQLMWYPKKCAEKHDEHVFSRLLVGTARWSDSKN</sequence>
<proteinExistence type="predicted"/>
<dbReference type="SUPFAM" id="SSF50242">
    <property type="entry name" value="TIMP-like"/>
    <property type="match status" value="1"/>
</dbReference>
<name>A0A0C2H2E0_9BILA</name>
<keyword evidence="2" id="KW-0964">Secreted</keyword>
<evidence type="ECO:0000313" key="6">
    <source>
        <dbReference type="Proteomes" id="UP000054047"/>
    </source>
</evidence>
<evidence type="ECO:0000256" key="2">
    <source>
        <dbReference type="ARBA" id="ARBA00022525"/>
    </source>
</evidence>
<dbReference type="InterPro" id="IPR001820">
    <property type="entry name" value="TIMP"/>
</dbReference>
<dbReference type="InterPro" id="IPR008993">
    <property type="entry name" value="TIMP-like_OB-fold"/>
</dbReference>
<gene>
    <name evidence="5" type="ORF">ANCDUO_06101</name>
</gene>
<dbReference type="EMBL" id="KN728561">
    <property type="protein sequence ID" value="KIH63596.1"/>
    <property type="molecule type" value="Genomic_DNA"/>
</dbReference>
<comment type="subcellular location">
    <subcellularLocation>
        <location evidence="1">Secreted</location>
    </subcellularLocation>
</comment>